<keyword evidence="3" id="KW-1185">Reference proteome</keyword>
<dbReference type="EMBL" id="JBBHLL010000433">
    <property type="protein sequence ID" value="KAK7803094.1"/>
    <property type="molecule type" value="Genomic_DNA"/>
</dbReference>
<dbReference type="Proteomes" id="UP001488838">
    <property type="component" value="Unassembled WGS sequence"/>
</dbReference>
<protein>
    <submittedName>
        <fullName evidence="2">Uncharacterized protein</fullName>
    </submittedName>
</protein>
<name>A0AAW0HJU5_MYOGA</name>
<comment type="caution">
    <text evidence="2">The sequence shown here is derived from an EMBL/GenBank/DDBJ whole genome shotgun (WGS) entry which is preliminary data.</text>
</comment>
<gene>
    <name evidence="2" type="ORF">U0070_001917</name>
</gene>
<accession>A0AAW0HJU5</accession>
<feature type="compositionally biased region" description="Basic and acidic residues" evidence="1">
    <location>
        <begin position="72"/>
        <end position="96"/>
    </location>
</feature>
<sequence length="122" mass="13056">MSANGAVWGRVRSRLRAFPEHLAACGAEVSSGPSRLAGGGEDSSPGEAALPSGLPLGFGVRQVRAGLHRPRRPPEEGPVRARVRGPEELLRRRGQEDLMEAPTKGCGHRRLVLMTHTESFGD</sequence>
<evidence type="ECO:0000313" key="3">
    <source>
        <dbReference type="Proteomes" id="UP001488838"/>
    </source>
</evidence>
<dbReference type="AlphaFoldDB" id="A0AAW0HJU5"/>
<organism evidence="2 3">
    <name type="scientific">Myodes glareolus</name>
    <name type="common">Bank vole</name>
    <name type="synonym">Clethrionomys glareolus</name>
    <dbReference type="NCBI Taxonomy" id="447135"/>
    <lineage>
        <taxon>Eukaryota</taxon>
        <taxon>Metazoa</taxon>
        <taxon>Chordata</taxon>
        <taxon>Craniata</taxon>
        <taxon>Vertebrata</taxon>
        <taxon>Euteleostomi</taxon>
        <taxon>Mammalia</taxon>
        <taxon>Eutheria</taxon>
        <taxon>Euarchontoglires</taxon>
        <taxon>Glires</taxon>
        <taxon>Rodentia</taxon>
        <taxon>Myomorpha</taxon>
        <taxon>Muroidea</taxon>
        <taxon>Cricetidae</taxon>
        <taxon>Arvicolinae</taxon>
        <taxon>Myodes</taxon>
    </lineage>
</organism>
<feature type="region of interest" description="Disordered" evidence="1">
    <location>
        <begin position="67"/>
        <end position="103"/>
    </location>
</feature>
<reference evidence="2 3" key="1">
    <citation type="journal article" date="2023" name="bioRxiv">
        <title>Conserved and derived expression patterns and positive selection on dental genes reveal complex evolutionary context of ever-growing rodent molars.</title>
        <authorList>
            <person name="Calamari Z.T."/>
            <person name="Song A."/>
            <person name="Cohen E."/>
            <person name="Akter M."/>
            <person name="Roy R.D."/>
            <person name="Hallikas O."/>
            <person name="Christensen M.M."/>
            <person name="Li P."/>
            <person name="Marangoni P."/>
            <person name="Jernvall J."/>
            <person name="Klein O.D."/>
        </authorList>
    </citation>
    <scope>NUCLEOTIDE SEQUENCE [LARGE SCALE GENOMIC DNA]</scope>
    <source>
        <strain evidence="2">V071</strain>
    </source>
</reference>
<evidence type="ECO:0000313" key="2">
    <source>
        <dbReference type="EMBL" id="KAK7803094.1"/>
    </source>
</evidence>
<proteinExistence type="predicted"/>
<feature type="region of interest" description="Disordered" evidence="1">
    <location>
        <begin position="27"/>
        <end position="55"/>
    </location>
</feature>
<evidence type="ECO:0000256" key="1">
    <source>
        <dbReference type="SAM" id="MobiDB-lite"/>
    </source>
</evidence>